<evidence type="ECO:0000256" key="4">
    <source>
        <dbReference type="ARBA" id="ARBA00022842"/>
    </source>
</evidence>
<feature type="binding site" evidence="9">
    <location>
        <begin position="158"/>
        <end position="163"/>
    </location>
    <ligand>
        <name>sn-glycerol 1-phosphate</name>
        <dbReference type="ChEBI" id="CHEBI:57685"/>
    </ligand>
</feature>
<keyword evidence="5 9" id="KW-0443">Lipid metabolism</keyword>
<sequence length="226" mass="24825">MKFQSWRHVFKLDPNKHLDEEALHALIHSGTDAFLIGGTDGVNAENTFALFARVRDAGLPVALEISQPSQVIDGFDHYFVPTVLNAGTPEWIVGHHARAFERYGHFFDSRHVTAQGYLVLNPDAKVAHVTESRCDLSLEEAVAYAEVGHHLFRLPSLYIEYSGRLGDVDVVKEIRLSLPQAHLFYGGGIDGAESAQLMGAYADTIVVGNIIYEDLAGALATVQALR</sequence>
<comment type="caution">
    <text evidence="9">Lacks conserved residue(s) required for the propagation of feature annotation.</text>
</comment>
<dbReference type="EC" id="2.5.1.n9" evidence="9"/>
<feature type="binding site" evidence="9">
    <location>
        <position position="39"/>
    </location>
    <ligand>
        <name>Mg(2+)</name>
        <dbReference type="ChEBI" id="CHEBI:18420"/>
    </ligand>
</feature>
<keyword evidence="2 9" id="KW-0808">Transferase</keyword>
<keyword evidence="6 9" id="KW-0594">Phospholipid biosynthesis</keyword>
<evidence type="ECO:0000313" key="11">
    <source>
        <dbReference type="Proteomes" id="UP001596439"/>
    </source>
</evidence>
<accession>A0ABW2PP73</accession>
<organism evidence="10 11">
    <name type="scientific">Exiguobacterium aestuarii</name>
    <dbReference type="NCBI Taxonomy" id="273527"/>
    <lineage>
        <taxon>Bacteria</taxon>
        <taxon>Bacillati</taxon>
        <taxon>Bacillota</taxon>
        <taxon>Bacilli</taxon>
        <taxon>Bacillales</taxon>
        <taxon>Bacillales Family XII. Incertae Sedis</taxon>
        <taxon>Exiguobacterium</taxon>
    </lineage>
</organism>
<dbReference type="CDD" id="cd02812">
    <property type="entry name" value="PcrB_like"/>
    <property type="match status" value="1"/>
</dbReference>
<feature type="binding site" evidence="9">
    <location>
        <begin position="208"/>
        <end position="209"/>
    </location>
    <ligand>
        <name>sn-glycerol 1-phosphate</name>
        <dbReference type="ChEBI" id="CHEBI:57685"/>
    </ligand>
</feature>
<dbReference type="GO" id="GO:0016740">
    <property type="term" value="F:transferase activity"/>
    <property type="evidence" value="ECO:0007669"/>
    <property type="project" value="UniProtKB-KW"/>
</dbReference>
<reference evidence="11" key="1">
    <citation type="journal article" date="2019" name="Int. J. Syst. Evol. Microbiol.">
        <title>The Global Catalogue of Microorganisms (GCM) 10K type strain sequencing project: providing services to taxonomists for standard genome sequencing and annotation.</title>
        <authorList>
            <consortium name="The Broad Institute Genomics Platform"/>
            <consortium name="The Broad Institute Genome Sequencing Center for Infectious Disease"/>
            <person name="Wu L."/>
            <person name="Ma J."/>
        </authorList>
    </citation>
    <scope>NUCLEOTIDE SEQUENCE [LARGE SCALE GENOMIC DNA]</scope>
    <source>
        <strain evidence="11">CCUG 55590</strain>
    </source>
</reference>
<feature type="binding site" evidence="9">
    <location>
        <position position="188"/>
    </location>
    <ligand>
        <name>sn-glycerol 1-phosphate</name>
        <dbReference type="ChEBI" id="CHEBI:57685"/>
    </ligand>
</feature>
<feature type="binding site" evidence="9">
    <location>
        <position position="13"/>
    </location>
    <ligand>
        <name>Mg(2+)</name>
        <dbReference type="ChEBI" id="CHEBI:18420"/>
    </ligand>
</feature>
<keyword evidence="4 9" id="KW-0460">Magnesium</keyword>
<name>A0ABW2PP73_9BACL</name>
<protein>
    <recommendedName>
        <fullName evidence="9">Heptaprenylglyceryl phosphate synthase</fullName>
        <shortName evidence="9">HepGP synthase</shortName>
        <ecNumber evidence="9">2.5.1.n9</ecNumber>
    </recommendedName>
    <alternativeName>
        <fullName evidence="9">Glycerol-1-phosphate heptaprenyltransferase</fullName>
    </alternativeName>
</protein>
<comment type="catalytic activity">
    <reaction evidence="8 9">
        <text>sn-glycerol 1-phosphate + all-trans-heptaprenyl diphosphate = 3-heptaprenyl-sn-glycero-1-phosphate + diphosphate</text>
        <dbReference type="Rhea" id="RHEA:33495"/>
        <dbReference type="ChEBI" id="CHEBI:33019"/>
        <dbReference type="ChEBI" id="CHEBI:57685"/>
        <dbReference type="ChEBI" id="CHEBI:58206"/>
        <dbReference type="ChEBI" id="CHEBI:64781"/>
        <dbReference type="EC" id="2.5.1.n9"/>
    </reaction>
</comment>
<comment type="similarity">
    <text evidence="9">Belongs to the GGGP/HepGP synthase family. Group I subfamily.</text>
</comment>
<dbReference type="Proteomes" id="UP001596439">
    <property type="component" value="Unassembled WGS sequence"/>
</dbReference>
<evidence type="ECO:0000256" key="8">
    <source>
        <dbReference type="ARBA" id="ARBA00048318"/>
    </source>
</evidence>
<dbReference type="InterPro" id="IPR038597">
    <property type="entry name" value="GGGP/HepGP_synthase_sf"/>
</dbReference>
<dbReference type="PANTHER" id="PTHR40029">
    <property type="match status" value="1"/>
</dbReference>
<evidence type="ECO:0000256" key="2">
    <source>
        <dbReference type="ARBA" id="ARBA00022679"/>
    </source>
</evidence>
<evidence type="ECO:0000256" key="6">
    <source>
        <dbReference type="ARBA" id="ARBA00023209"/>
    </source>
</evidence>
<evidence type="ECO:0000256" key="9">
    <source>
        <dbReference type="HAMAP-Rule" id="MF_00112"/>
    </source>
</evidence>
<dbReference type="NCBIfam" id="NF003199">
    <property type="entry name" value="PRK04169.1-3"/>
    <property type="match status" value="1"/>
</dbReference>
<dbReference type="InterPro" id="IPR039074">
    <property type="entry name" value="GGGP/HepGP_synthase_I"/>
</dbReference>
<keyword evidence="3 9" id="KW-0479">Metal-binding</keyword>
<dbReference type="Gene3D" id="3.20.20.390">
    <property type="entry name" value="FMN-linked oxidoreductases"/>
    <property type="match status" value="1"/>
</dbReference>
<dbReference type="NCBIfam" id="TIGR01768">
    <property type="entry name" value="GGGP-family"/>
    <property type="match status" value="1"/>
</dbReference>
<dbReference type="HAMAP" id="MF_00112">
    <property type="entry name" value="GGGP_HepGP_synthase"/>
    <property type="match status" value="1"/>
</dbReference>
<evidence type="ECO:0000256" key="3">
    <source>
        <dbReference type="ARBA" id="ARBA00022723"/>
    </source>
</evidence>
<dbReference type="InterPro" id="IPR008205">
    <property type="entry name" value="GGGP_HepGP_synthase"/>
</dbReference>
<keyword evidence="1 9" id="KW-0444">Lipid biosynthesis</keyword>
<keyword evidence="11" id="KW-1185">Reference proteome</keyword>
<comment type="function">
    <text evidence="9">Prenyltransferase that catalyzes in vivo the transfer of the heptaprenyl moiety of heptaprenyl pyrophosphate (HepPP; 35 carbon atoms) to the C3 hydroxyl of sn-glycerol-1-phosphate (G1P), producing heptaprenylglyceryl phosphate (HepGP). This reaction is an ether-bond-formation step in the biosynthesis of archaea-type G1P-based membrane lipids found in Bacillales.</text>
</comment>
<dbReference type="RefSeq" id="WP_214790789.1">
    <property type="nucleotide sequence ID" value="NZ_JANIEL010000028.1"/>
</dbReference>
<evidence type="ECO:0000256" key="1">
    <source>
        <dbReference type="ARBA" id="ARBA00022516"/>
    </source>
</evidence>
<evidence type="ECO:0000313" key="10">
    <source>
        <dbReference type="EMBL" id="MFC7390929.1"/>
    </source>
</evidence>
<evidence type="ECO:0000256" key="7">
    <source>
        <dbReference type="ARBA" id="ARBA00023264"/>
    </source>
</evidence>
<dbReference type="Pfam" id="PF01884">
    <property type="entry name" value="PcrB"/>
    <property type="match status" value="1"/>
</dbReference>
<dbReference type="SUPFAM" id="SSF51395">
    <property type="entry name" value="FMN-linked oxidoreductases"/>
    <property type="match status" value="1"/>
</dbReference>
<keyword evidence="7 9" id="KW-1208">Phospholipid metabolism</keyword>
<dbReference type="PANTHER" id="PTHR40029:SF2">
    <property type="entry name" value="HEPTAPRENYLGLYCERYL PHOSPHATE SYNTHASE"/>
    <property type="match status" value="1"/>
</dbReference>
<evidence type="ECO:0000256" key="5">
    <source>
        <dbReference type="ARBA" id="ARBA00023098"/>
    </source>
</evidence>
<feature type="binding site" evidence="9">
    <location>
        <position position="11"/>
    </location>
    <ligand>
        <name>sn-glycerol 1-phosphate</name>
        <dbReference type="ChEBI" id="CHEBI:57685"/>
    </ligand>
</feature>
<comment type="caution">
    <text evidence="10">The sequence shown here is derived from an EMBL/GenBank/DDBJ whole genome shotgun (WGS) entry which is preliminary data.</text>
</comment>
<comment type="cofactor">
    <cofactor evidence="9">
        <name>Mg(2+)</name>
        <dbReference type="ChEBI" id="CHEBI:18420"/>
    </cofactor>
</comment>
<gene>
    <name evidence="9" type="primary">pcrB</name>
    <name evidence="10" type="ORF">ACFQO8_12370</name>
</gene>
<proteinExistence type="inferred from homology"/>
<comment type="pathway">
    <text evidence="9">Membrane lipid metabolism; glycerophospholipid metabolism.</text>
</comment>
<dbReference type="EMBL" id="JBHTCE010000003">
    <property type="protein sequence ID" value="MFC7390929.1"/>
    <property type="molecule type" value="Genomic_DNA"/>
</dbReference>
<comment type="subunit">
    <text evidence="9">Homodimer.</text>
</comment>